<reference evidence="1" key="1">
    <citation type="journal article" date="2020" name="Nature">
        <title>Giant virus diversity and host interactions through global metagenomics.</title>
        <authorList>
            <person name="Schulz F."/>
            <person name="Roux S."/>
            <person name="Paez-Espino D."/>
            <person name="Jungbluth S."/>
            <person name="Walsh D.A."/>
            <person name="Denef V.J."/>
            <person name="McMahon K.D."/>
            <person name="Konstantinidis K.T."/>
            <person name="Eloe-Fadrosh E.A."/>
            <person name="Kyrpides N.C."/>
            <person name="Woyke T."/>
        </authorList>
    </citation>
    <scope>NUCLEOTIDE SEQUENCE</scope>
    <source>
        <strain evidence="1">GVMAG-S-ERX555967-130</strain>
    </source>
</reference>
<protein>
    <submittedName>
        <fullName evidence="1">Uncharacterized protein</fullName>
    </submittedName>
</protein>
<name>A0A6C0F9Z5_9ZZZZ</name>
<accession>A0A6C0F9Z5</accession>
<organism evidence="1">
    <name type="scientific">viral metagenome</name>
    <dbReference type="NCBI Taxonomy" id="1070528"/>
    <lineage>
        <taxon>unclassified sequences</taxon>
        <taxon>metagenomes</taxon>
        <taxon>organismal metagenomes</taxon>
    </lineage>
</organism>
<dbReference type="EMBL" id="MN738786">
    <property type="protein sequence ID" value="QHT36700.1"/>
    <property type="molecule type" value="Genomic_DNA"/>
</dbReference>
<evidence type="ECO:0000313" key="1">
    <source>
        <dbReference type="EMBL" id="QHT36700.1"/>
    </source>
</evidence>
<dbReference type="AlphaFoldDB" id="A0A6C0F9Z5"/>
<proteinExistence type="predicted"/>
<sequence length="72" mass="8195">MNGHILSEFIRNEFHKIYSYITQKTVQPLSPKLSPSVPTETTGNICITTTLCACEMSAYPEDYLQALYHQVK</sequence>